<comment type="caution">
    <text evidence="1">The sequence shown here is derived from an EMBL/GenBank/DDBJ whole genome shotgun (WGS) entry which is preliminary data.</text>
</comment>
<organism evidence="1 2">
    <name type="scientific">Candidatus Kaiserbacteria bacterium GW2011_GWC2_49_12</name>
    <dbReference type="NCBI Taxonomy" id="1618675"/>
    <lineage>
        <taxon>Bacteria</taxon>
        <taxon>Candidatus Kaiseribacteriota</taxon>
    </lineage>
</organism>
<evidence type="ECO:0000313" key="1">
    <source>
        <dbReference type="EMBL" id="KKW05255.1"/>
    </source>
</evidence>
<proteinExistence type="predicted"/>
<evidence type="ECO:0000313" key="2">
    <source>
        <dbReference type="Proteomes" id="UP000034589"/>
    </source>
</evidence>
<dbReference type="EMBL" id="LCPV01000068">
    <property type="protein sequence ID" value="KKW05255.1"/>
    <property type="molecule type" value="Genomic_DNA"/>
</dbReference>
<accession>A0A0G1VG36</accession>
<sequence length="94" mass="10212">MDKLTQIASKIIKEQELVIGPLAWSEARKVQGLRVDSQKGEVNISNGDPKATVDRLVAQYERLFGRASHQVCREAAASLVAGLSLAEIPLSLRA</sequence>
<dbReference type="Proteomes" id="UP000034589">
    <property type="component" value="Unassembled WGS sequence"/>
</dbReference>
<reference evidence="1 2" key="1">
    <citation type="journal article" date="2015" name="Nature">
        <title>rRNA introns, odd ribosomes, and small enigmatic genomes across a large radiation of phyla.</title>
        <authorList>
            <person name="Brown C.T."/>
            <person name="Hug L.A."/>
            <person name="Thomas B.C."/>
            <person name="Sharon I."/>
            <person name="Castelle C.J."/>
            <person name="Singh A."/>
            <person name="Wilkins M.J."/>
            <person name="Williams K.H."/>
            <person name="Banfield J.F."/>
        </authorList>
    </citation>
    <scope>NUCLEOTIDE SEQUENCE [LARGE SCALE GENOMIC DNA]</scope>
</reference>
<gene>
    <name evidence="1" type="ORF">UY39_C0068G0003</name>
</gene>
<protein>
    <submittedName>
        <fullName evidence="1">Uncharacterized protein</fullName>
    </submittedName>
</protein>
<name>A0A0G1VG36_9BACT</name>
<dbReference type="AlphaFoldDB" id="A0A0G1VG36"/>